<protein>
    <submittedName>
        <fullName evidence="1">Uncharacterized protein</fullName>
    </submittedName>
</protein>
<reference evidence="1" key="1">
    <citation type="submission" date="2015-10" db="EMBL/GenBank/DDBJ databases">
        <authorList>
            <person name="Martinez-Garcia P.J."/>
            <person name="Crepeau M.W."/>
            <person name="Puiu D."/>
            <person name="Gonzalez-Ibeas D."/>
            <person name="Whalen J."/>
            <person name="Stevens K."/>
            <person name="Paul R."/>
            <person name="Butterfield T."/>
            <person name="Britton M."/>
            <person name="Reagan R."/>
            <person name="Chakraborty S."/>
            <person name="Walawage S.L."/>
            <person name="Vasquez-Gross H.A."/>
            <person name="Cardeno C."/>
            <person name="Famula R."/>
            <person name="Pratt K."/>
            <person name="Kuruganti S."/>
            <person name="Aradhya M.K."/>
            <person name="Leslie C.A."/>
            <person name="Dandekar A.M."/>
            <person name="Salzberg S.L."/>
            <person name="Wegrzyn J.L."/>
            <person name="Langley C.H."/>
            <person name="Neale D.B."/>
        </authorList>
    </citation>
    <scope>NUCLEOTIDE SEQUENCE</scope>
    <source>
        <tissue evidence="1">Leaves</tissue>
    </source>
</reference>
<proteinExistence type="predicted"/>
<evidence type="ECO:0000313" key="2">
    <source>
        <dbReference type="Proteomes" id="UP000619265"/>
    </source>
</evidence>
<feature type="non-terminal residue" evidence="1">
    <location>
        <position position="1"/>
    </location>
</feature>
<dbReference type="AlphaFoldDB" id="A0A834CXZ4"/>
<organism evidence="1 2">
    <name type="scientific">Juglans regia</name>
    <name type="common">English walnut</name>
    <dbReference type="NCBI Taxonomy" id="51240"/>
    <lineage>
        <taxon>Eukaryota</taxon>
        <taxon>Viridiplantae</taxon>
        <taxon>Streptophyta</taxon>
        <taxon>Embryophyta</taxon>
        <taxon>Tracheophyta</taxon>
        <taxon>Spermatophyta</taxon>
        <taxon>Magnoliopsida</taxon>
        <taxon>eudicotyledons</taxon>
        <taxon>Gunneridae</taxon>
        <taxon>Pentapetalae</taxon>
        <taxon>rosids</taxon>
        <taxon>fabids</taxon>
        <taxon>Fagales</taxon>
        <taxon>Juglandaceae</taxon>
        <taxon>Juglans</taxon>
    </lineage>
</organism>
<name>A0A834CXZ4_JUGRE</name>
<accession>A0A834CXZ4</accession>
<evidence type="ECO:0000313" key="1">
    <source>
        <dbReference type="EMBL" id="KAF5467988.1"/>
    </source>
</evidence>
<dbReference type="Gramene" id="Jr06_04190_p4">
    <property type="protein sequence ID" value="cds.Jr06_04190_p4"/>
    <property type="gene ID" value="Jr06_04190"/>
</dbReference>
<reference evidence="1" key="2">
    <citation type="submission" date="2020-03" db="EMBL/GenBank/DDBJ databases">
        <title>Walnut 2.0.</title>
        <authorList>
            <person name="Marrano A."/>
            <person name="Britton M."/>
            <person name="Zimin A.V."/>
            <person name="Zaini P.A."/>
            <person name="Workman R."/>
            <person name="Puiu D."/>
            <person name="Bianco L."/>
            <person name="Allen B.J."/>
            <person name="Troggio M."/>
            <person name="Leslie C.A."/>
            <person name="Timp W."/>
            <person name="Dendekar A."/>
            <person name="Salzberg S.L."/>
            <person name="Neale D.B."/>
        </authorList>
    </citation>
    <scope>NUCLEOTIDE SEQUENCE</scope>
    <source>
        <tissue evidence="1">Leaves</tissue>
    </source>
</reference>
<dbReference type="EMBL" id="LIHL02000006">
    <property type="protein sequence ID" value="KAF5467988.1"/>
    <property type="molecule type" value="Genomic_DNA"/>
</dbReference>
<gene>
    <name evidence="1" type="ORF">F2P56_012186</name>
</gene>
<dbReference type="Proteomes" id="UP000619265">
    <property type="component" value="Unassembled WGS sequence"/>
</dbReference>
<sequence length="104" mass="11866">TRNSMPDRIWYGGFSKYSPPILGQNSSPNSSFVTFLNSQNSSYIRVFFSNTLSQISSLFPCYSLRISGRCFALKVSEQKLGISQIQSSRQYWNPWPIRAVEEPS</sequence>
<comment type="caution">
    <text evidence="1">The sequence shown here is derived from an EMBL/GenBank/DDBJ whole genome shotgun (WGS) entry which is preliminary data.</text>
</comment>